<dbReference type="EMBL" id="CP133619">
    <property type="protein sequence ID" value="WMV43438.1"/>
    <property type="molecule type" value="Genomic_DNA"/>
</dbReference>
<organism evidence="2 3">
    <name type="scientific">Solanum verrucosum</name>
    <dbReference type="NCBI Taxonomy" id="315347"/>
    <lineage>
        <taxon>Eukaryota</taxon>
        <taxon>Viridiplantae</taxon>
        <taxon>Streptophyta</taxon>
        <taxon>Embryophyta</taxon>
        <taxon>Tracheophyta</taxon>
        <taxon>Spermatophyta</taxon>
        <taxon>Magnoliopsida</taxon>
        <taxon>eudicotyledons</taxon>
        <taxon>Gunneridae</taxon>
        <taxon>Pentapetalae</taxon>
        <taxon>asterids</taxon>
        <taxon>lamiids</taxon>
        <taxon>Solanales</taxon>
        <taxon>Solanaceae</taxon>
        <taxon>Solanoideae</taxon>
        <taxon>Solaneae</taxon>
        <taxon>Solanum</taxon>
    </lineage>
</organism>
<dbReference type="GO" id="GO:0004523">
    <property type="term" value="F:RNA-DNA hybrid ribonuclease activity"/>
    <property type="evidence" value="ECO:0007669"/>
    <property type="project" value="InterPro"/>
</dbReference>
<name>A0AAF0UCR8_SOLVR</name>
<gene>
    <name evidence="2" type="ORF">MTR67_036823</name>
</gene>
<evidence type="ECO:0000313" key="3">
    <source>
        <dbReference type="Proteomes" id="UP001234989"/>
    </source>
</evidence>
<reference evidence="2" key="1">
    <citation type="submission" date="2023-08" db="EMBL/GenBank/DDBJ databases">
        <title>A de novo genome assembly of Solanum verrucosum Schlechtendal, a Mexican diploid species geographically isolated from the other diploid A-genome species in potato relatives.</title>
        <authorList>
            <person name="Hosaka K."/>
        </authorList>
    </citation>
    <scope>NUCLEOTIDE SEQUENCE</scope>
    <source>
        <tissue evidence="2">Young leaves</tissue>
    </source>
</reference>
<sequence length="92" mass="11023">MLLKQWKVPWSQVKNIEDIQRNISMKQVQIRHIFREANQFADYLANMALDQAEKIQVRSFYNLPSKGRRIINIDKQQILSLRIKTRRINPTS</sequence>
<dbReference type="InterPro" id="IPR002156">
    <property type="entry name" value="RNaseH_domain"/>
</dbReference>
<feature type="domain" description="RNase H type-1" evidence="1">
    <location>
        <begin position="14"/>
        <end position="48"/>
    </location>
</feature>
<dbReference type="Proteomes" id="UP001234989">
    <property type="component" value="Chromosome 8"/>
</dbReference>
<proteinExistence type="predicted"/>
<dbReference type="Pfam" id="PF13456">
    <property type="entry name" value="RVT_3"/>
    <property type="match status" value="1"/>
</dbReference>
<accession>A0AAF0UCR8</accession>
<dbReference type="Gene3D" id="3.30.420.10">
    <property type="entry name" value="Ribonuclease H-like superfamily/Ribonuclease H"/>
    <property type="match status" value="1"/>
</dbReference>
<protein>
    <recommendedName>
        <fullName evidence="1">RNase H type-1 domain-containing protein</fullName>
    </recommendedName>
</protein>
<dbReference type="AlphaFoldDB" id="A0AAF0UCR8"/>
<evidence type="ECO:0000313" key="2">
    <source>
        <dbReference type="EMBL" id="WMV43438.1"/>
    </source>
</evidence>
<evidence type="ECO:0000259" key="1">
    <source>
        <dbReference type="Pfam" id="PF13456"/>
    </source>
</evidence>
<dbReference type="GO" id="GO:0003676">
    <property type="term" value="F:nucleic acid binding"/>
    <property type="evidence" value="ECO:0007669"/>
    <property type="project" value="InterPro"/>
</dbReference>
<keyword evidence="3" id="KW-1185">Reference proteome</keyword>
<dbReference type="InterPro" id="IPR036397">
    <property type="entry name" value="RNaseH_sf"/>
</dbReference>